<gene>
    <name evidence="1" type="ORF">D0436_22110</name>
</gene>
<sequence length="131" mass="14993">MAKKYQTREKSLGELGIHESVDWSAEQCRAFWDGIISANLELLRDSVTEAEDILDWVFSEQFLVACRYAGLDCDLLRDGVLDVVDPVEIVNARIKLNNETWSKKRTKQQSQLRNGEGVWQTISWGESLALF</sequence>
<accession>A0A5B8R216</accession>
<name>A0A5B8R216_9GAMM</name>
<proteinExistence type="predicted"/>
<dbReference type="RefSeq" id="WP_011711540.1">
    <property type="nucleotide sequence ID" value="NZ_CP076856.1"/>
</dbReference>
<protein>
    <submittedName>
        <fullName evidence="1">Uncharacterized protein</fullName>
    </submittedName>
</protein>
<evidence type="ECO:0000313" key="1">
    <source>
        <dbReference type="EMBL" id="QDZ92930.1"/>
    </source>
</evidence>
<reference evidence="1" key="1">
    <citation type="journal article" date="2019" name="Ecotoxicol. Environ. Saf.">
        <title>Microbial characterization of heavy metal resistant bacterial strains isolated from an electroplating wastewater treatment plant.</title>
        <authorList>
            <person name="Cai X."/>
            <person name="Zheng X."/>
            <person name="Zhang D."/>
            <person name="Iqbal W."/>
            <person name="Liu C."/>
            <person name="Yang B."/>
            <person name="Zhao X."/>
            <person name="Lu X."/>
            <person name="Mao Y."/>
        </authorList>
    </citation>
    <scope>NUCLEOTIDE SEQUENCE [LARGE SCALE GENOMIC DNA]</scope>
    <source>
        <strain evidence="1">Ni1-3</strain>
    </source>
</reference>
<dbReference type="EMBL" id="CP031775">
    <property type="protein sequence ID" value="QDZ92930.1"/>
    <property type="molecule type" value="Genomic_DNA"/>
</dbReference>
<dbReference type="AlphaFoldDB" id="A0A5B8R216"/>
<organism evidence="1">
    <name type="scientific">Shewanella decolorationis</name>
    <dbReference type="NCBI Taxonomy" id="256839"/>
    <lineage>
        <taxon>Bacteria</taxon>
        <taxon>Pseudomonadati</taxon>
        <taxon>Pseudomonadota</taxon>
        <taxon>Gammaproteobacteria</taxon>
        <taxon>Alteromonadales</taxon>
        <taxon>Shewanellaceae</taxon>
        <taxon>Shewanella</taxon>
    </lineage>
</organism>